<protein>
    <submittedName>
        <fullName evidence="2">Uncharacterized protein</fullName>
    </submittedName>
</protein>
<keyword evidence="3" id="KW-1185">Reference proteome</keyword>
<dbReference type="KEGG" id="tva:4770490"/>
<proteinExistence type="predicted"/>
<accession>A2E478</accession>
<evidence type="ECO:0000256" key="1">
    <source>
        <dbReference type="SAM" id="MobiDB-lite"/>
    </source>
</evidence>
<feature type="region of interest" description="Disordered" evidence="1">
    <location>
        <begin position="1"/>
        <end position="20"/>
    </location>
</feature>
<dbReference type="VEuPathDB" id="TrichDB:TVAG_139040"/>
<dbReference type="InParanoid" id="A2E478"/>
<reference evidence="2" key="1">
    <citation type="submission" date="2006-10" db="EMBL/GenBank/DDBJ databases">
        <authorList>
            <person name="Amadeo P."/>
            <person name="Zhao Q."/>
            <person name="Wortman J."/>
            <person name="Fraser-Liggett C."/>
            <person name="Carlton J."/>
        </authorList>
    </citation>
    <scope>NUCLEOTIDE SEQUENCE</scope>
    <source>
        <strain evidence="2">G3</strain>
    </source>
</reference>
<dbReference type="Proteomes" id="UP000001542">
    <property type="component" value="Unassembled WGS sequence"/>
</dbReference>
<sequence>MGCGHSTSSEAKQSPTSRAPTTKAPIKLFYLPGNVKITLTKLVSAGVMGSEATTTTTSNFNLNARFIDIPNHRSVRKFWAKEITNKTAECAMCIYLADIREKPSMLLNIKTVNWFLKQIGQKGQLYLVIICNNEIQLSEFKSHVSAPDLDLIVIKDSDPETAIQFTEVVTSEIIKFNERKKKYNEASPRTH</sequence>
<name>A2E478_TRIV3</name>
<reference evidence="2" key="2">
    <citation type="journal article" date="2007" name="Science">
        <title>Draft genome sequence of the sexually transmitted pathogen Trichomonas vaginalis.</title>
        <authorList>
            <person name="Carlton J.M."/>
            <person name="Hirt R.P."/>
            <person name="Silva J.C."/>
            <person name="Delcher A.L."/>
            <person name="Schatz M."/>
            <person name="Zhao Q."/>
            <person name="Wortman J.R."/>
            <person name="Bidwell S.L."/>
            <person name="Alsmark U.C.M."/>
            <person name="Besteiro S."/>
            <person name="Sicheritz-Ponten T."/>
            <person name="Noel C.J."/>
            <person name="Dacks J.B."/>
            <person name="Foster P.G."/>
            <person name="Simillion C."/>
            <person name="Van de Peer Y."/>
            <person name="Miranda-Saavedra D."/>
            <person name="Barton G.J."/>
            <person name="Westrop G.D."/>
            <person name="Mueller S."/>
            <person name="Dessi D."/>
            <person name="Fiori P.L."/>
            <person name="Ren Q."/>
            <person name="Paulsen I."/>
            <person name="Zhang H."/>
            <person name="Bastida-Corcuera F.D."/>
            <person name="Simoes-Barbosa A."/>
            <person name="Brown M.T."/>
            <person name="Hayes R.D."/>
            <person name="Mukherjee M."/>
            <person name="Okumura C.Y."/>
            <person name="Schneider R."/>
            <person name="Smith A.J."/>
            <person name="Vanacova S."/>
            <person name="Villalvazo M."/>
            <person name="Haas B.J."/>
            <person name="Pertea M."/>
            <person name="Feldblyum T.V."/>
            <person name="Utterback T.R."/>
            <person name="Shu C.L."/>
            <person name="Osoegawa K."/>
            <person name="de Jong P.J."/>
            <person name="Hrdy I."/>
            <person name="Horvathova L."/>
            <person name="Zubacova Z."/>
            <person name="Dolezal P."/>
            <person name="Malik S.B."/>
            <person name="Logsdon J.M. Jr."/>
            <person name="Henze K."/>
            <person name="Gupta A."/>
            <person name="Wang C.C."/>
            <person name="Dunne R.L."/>
            <person name="Upcroft J.A."/>
            <person name="Upcroft P."/>
            <person name="White O."/>
            <person name="Salzberg S.L."/>
            <person name="Tang P."/>
            <person name="Chiu C.-H."/>
            <person name="Lee Y.-S."/>
            <person name="Embley T.M."/>
            <person name="Coombs G.H."/>
            <person name="Mottram J.C."/>
            <person name="Tachezy J."/>
            <person name="Fraser-Liggett C.M."/>
            <person name="Johnson P.J."/>
        </authorList>
    </citation>
    <scope>NUCLEOTIDE SEQUENCE [LARGE SCALE GENOMIC DNA]</scope>
    <source>
        <strain evidence="2">G3</strain>
    </source>
</reference>
<dbReference type="RefSeq" id="XP_001324747.1">
    <property type="nucleotide sequence ID" value="XM_001324712.1"/>
</dbReference>
<dbReference type="SMR" id="A2E478"/>
<gene>
    <name evidence="2" type="ORF">TVAG_139040</name>
</gene>
<dbReference type="VEuPathDB" id="TrichDB:TVAGG3_0251880"/>
<evidence type="ECO:0000313" key="3">
    <source>
        <dbReference type="Proteomes" id="UP000001542"/>
    </source>
</evidence>
<organism evidence="2 3">
    <name type="scientific">Trichomonas vaginalis (strain ATCC PRA-98 / G3)</name>
    <dbReference type="NCBI Taxonomy" id="412133"/>
    <lineage>
        <taxon>Eukaryota</taxon>
        <taxon>Metamonada</taxon>
        <taxon>Parabasalia</taxon>
        <taxon>Trichomonadida</taxon>
        <taxon>Trichomonadidae</taxon>
        <taxon>Trichomonas</taxon>
    </lineage>
</organism>
<evidence type="ECO:0000313" key="2">
    <source>
        <dbReference type="EMBL" id="EAY12524.1"/>
    </source>
</evidence>
<dbReference type="OrthoDB" id="10459979at2759"/>
<dbReference type="EMBL" id="DS113300">
    <property type="protein sequence ID" value="EAY12524.1"/>
    <property type="molecule type" value="Genomic_DNA"/>
</dbReference>
<dbReference type="AlphaFoldDB" id="A2E478"/>